<protein>
    <recommendedName>
        <fullName evidence="2">Zinc-ribbon domain-containing protein</fullName>
    </recommendedName>
</protein>
<evidence type="ECO:0000313" key="4">
    <source>
        <dbReference type="Proteomes" id="UP000094056"/>
    </source>
</evidence>
<dbReference type="InterPro" id="IPR026870">
    <property type="entry name" value="Zinc_ribbon_dom"/>
</dbReference>
<sequence length="175" mass="19905">MALLKCKECGSKVRTIEKYCPECGAILKQKPSFFIITILGIIIIAIAIYTIYQYRNPYSDTSYNHSPPKSLSEPKPEKELTLDASVRFTGEQFVIENKDWHDWTNVKLEINSGIFSGGYILRVPVIKAGTIYTVGAMQFAKTDGERFNPFSHKPVNIYIRCETRATKGSYYGSWK</sequence>
<feature type="transmembrane region" description="Helical" evidence="1">
    <location>
        <begin position="33"/>
        <end position="52"/>
    </location>
</feature>
<feature type="domain" description="Zinc-ribbon" evidence="2">
    <location>
        <begin position="5"/>
        <end position="26"/>
    </location>
</feature>
<gene>
    <name evidence="3" type="ORF">SCARUB_01869</name>
</gene>
<organism evidence="3 4">
    <name type="scientific">Candidatus Scalindua rubra</name>
    <dbReference type="NCBI Taxonomy" id="1872076"/>
    <lineage>
        <taxon>Bacteria</taxon>
        <taxon>Pseudomonadati</taxon>
        <taxon>Planctomycetota</taxon>
        <taxon>Candidatus Brocadiia</taxon>
        <taxon>Candidatus Brocadiales</taxon>
        <taxon>Candidatus Scalinduaceae</taxon>
        <taxon>Candidatus Scalindua</taxon>
    </lineage>
</organism>
<dbReference type="Proteomes" id="UP000094056">
    <property type="component" value="Unassembled WGS sequence"/>
</dbReference>
<reference evidence="3 4" key="1">
    <citation type="submission" date="2016-07" db="EMBL/GenBank/DDBJ databases">
        <title>Draft genome of Scalindua rubra, obtained from a brine-seawater interface in the Red Sea, sheds light on salt adaptation in anammox bacteria.</title>
        <authorList>
            <person name="Speth D.R."/>
            <person name="Lagkouvardos I."/>
            <person name="Wang Y."/>
            <person name="Qian P.-Y."/>
            <person name="Dutilh B.E."/>
            <person name="Jetten M.S."/>
        </authorList>
    </citation>
    <scope>NUCLEOTIDE SEQUENCE [LARGE SCALE GENOMIC DNA]</scope>
    <source>
        <strain evidence="3">BSI-1</strain>
    </source>
</reference>
<keyword evidence="1" id="KW-0812">Transmembrane</keyword>
<evidence type="ECO:0000256" key="1">
    <source>
        <dbReference type="SAM" id="Phobius"/>
    </source>
</evidence>
<dbReference type="EMBL" id="MAYW01000041">
    <property type="protein sequence ID" value="ODS32992.1"/>
    <property type="molecule type" value="Genomic_DNA"/>
</dbReference>
<keyword evidence="1" id="KW-1133">Transmembrane helix</keyword>
<evidence type="ECO:0000313" key="3">
    <source>
        <dbReference type="EMBL" id="ODS32992.1"/>
    </source>
</evidence>
<name>A0A1E3XBJ0_9BACT</name>
<dbReference type="Pfam" id="PF13240">
    <property type="entry name" value="Zn_Ribbon_1"/>
    <property type="match status" value="1"/>
</dbReference>
<accession>A0A1E3XBJ0</accession>
<comment type="caution">
    <text evidence="3">The sequence shown here is derived from an EMBL/GenBank/DDBJ whole genome shotgun (WGS) entry which is preliminary data.</text>
</comment>
<dbReference type="AlphaFoldDB" id="A0A1E3XBJ0"/>
<evidence type="ECO:0000259" key="2">
    <source>
        <dbReference type="Pfam" id="PF13240"/>
    </source>
</evidence>
<proteinExistence type="predicted"/>
<keyword evidence="1" id="KW-0472">Membrane</keyword>